<evidence type="ECO:0000256" key="9">
    <source>
        <dbReference type="ARBA" id="ARBA00023136"/>
    </source>
</evidence>
<dbReference type="PANTHER" id="PTHR43297">
    <property type="entry name" value="OLIGOPEPTIDE TRANSPORT ATP-BINDING PROTEIN APPD"/>
    <property type="match status" value="1"/>
</dbReference>
<gene>
    <name evidence="11" type="primary">oppD</name>
    <name evidence="11" type="ORF">AshY1_05630</name>
</gene>
<evidence type="ECO:0000259" key="10">
    <source>
        <dbReference type="PROSITE" id="PS50893"/>
    </source>
</evidence>
<keyword evidence="5" id="KW-0997">Cell inner membrane</keyword>
<evidence type="ECO:0000256" key="8">
    <source>
        <dbReference type="ARBA" id="ARBA00022967"/>
    </source>
</evidence>
<dbReference type="Proteomes" id="UP001484199">
    <property type="component" value="Chromosome"/>
</dbReference>
<dbReference type="Gene3D" id="3.40.50.300">
    <property type="entry name" value="P-loop containing nucleotide triphosphate hydrolases"/>
    <property type="match status" value="1"/>
</dbReference>
<feature type="domain" description="ABC transporter" evidence="10">
    <location>
        <begin position="4"/>
        <end position="254"/>
    </location>
</feature>
<dbReference type="EMBL" id="CP146843">
    <property type="protein sequence ID" value="WYY26659.1"/>
    <property type="molecule type" value="Genomic_DNA"/>
</dbReference>
<proteinExistence type="inferred from homology"/>
<keyword evidence="6" id="KW-0547">Nucleotide-binding</keyword>
<evidence type="ECO:0000256" key="4">
    <source>
        <dbReference type="ARBA" id="ARBA00022475"/>
    </source>
</evidence>
<evidence type="ECO:0000256" key="7">
    <source>
        <dbReference type="ARBA" id="ARBA00022840"/>
    </source>
</evidence>
<dbReference type="CDD" id="cd03257">
    <property type="entry name" value="ABC_NikE_OppD_transporters"/>
    <property type="match status" value="1"/>
</dbReference>
<evidence type="ECO:0000256" key="5">
    <source>
        <dbReference type="ARBA" id="ARBA00022519"/>
    </source>
</evidence>
<evidence type="ECO:0000313" key="12">
    <source>
        <dbReference type="Proteomes" id="UP001484199"/>
    </source>
</evidence>
<dbReference type="PANTHER" id="PTHR43297:SF14">
    <property type="entry name" value="ATPASE AAA-TYPE CORE DOMAIN-CONTAINING PROTEIN"/>
    <property type="match status" value="1"/>
</dbReference>
<dbReference type="SMART" id="SM00382">
    <property type="entry name" value="AAA"/>
    <property type="match status" value="1"/>
</dbReference>
<evidence type="ECO:0000256" key="1">
    <source>
        <dbReference type="ARBA" id="ARBA00004202"/>
    </source>
</evidence>
<dbReference type="Pfam" id="PF00005">
    <property type="entry name" value="ABC_tran"/>
    <property type="match status" value="1"/>
</dbReference>
<keyword evidence="4" id="KW-1003">Cell membrane</keyword>
<evidence type="ECO:0000256" key="3">
    <source>
        <dbReference type="ARBA" id="ARBA00022448"/>
    </source>
</evidence>
<keyword evidence="3" id="KW-0813">Transport</keyword>
<accession>A0ABZ2U8Q4</accession>
<dbReference type="PROSITE" id="PS00211">
    <property type="entry name" value="ABC_TRANSPORTER_1"/>
    <property type="match status" value="1"/>
</dbReference>
<dbReference type="PROSITE" id="PS50893">
    <property type="entry name" value="ABC_TRANSPORTER_2"/>
    <property type="match status" value="1"/>
</dbReference>
<comment type="similarity">
    <text evidence="2">Belongs to the ABC transporter superfamily.</text>
</comment>
<dbReference type="InterPro" id="IPR050388">
    <property type="entry name" value="ABC_Ni/Peptide_Import"/>
</dbReference>
<protein>
    <submittedName>
        <fullName evidence="11">Oligopeptide ABC transporter, ATP-binding protein (OppD)</fullName>
    </submittedName>
</protein>
<comment type="subcellular location">
    <subcellularLocation>
        <location evidence="1">Cell membrane</location>
        <topology evidence="1">Peripheral membrane protein</topology>
    </subcellularLocation>
</comment>
<dbReference type="InterPro" id="IPR027417">
    <property type="entry name" value="P-loop_NTPase"/>
</dbReference>
<dbReference type="RefSeq" id="WP_341266851.1">
    <property type="nucleotide sequence ID" value="NZ_CP146843.1"/>
</dbReference>
<dbReference type="InterPro" id="IPR017871">
    <property type="entry name" value="ABC_transporter-like_CS"/>
</dbReference>
<dbReference type="InterPro" id="IPR003439">
    <property type="entry name" value="ABC_transporter-like_ATP-bd"/>
</dbReference>
<sequence>MNLLKVENLHTYFKTSKGLIKAVNGISFELKKGKSLGIVGESGSGKSQTAMSILKLFNQNQKIYQGKIIFNEKEISQYNDQQMTKIRGNEIAMIFQNAISSLNPVFKIKNQIMEVLKLHKKMNHAESKAKIIEILNKVKINNIQRVMESYPHQLSGGMCQRIMIAMALVCEPKLLIADEPTTALDVLIQQEILNLINDLKKEIKTSILFITHDLGIISQIVDDVIVMYKGKIVEKGPIQEILTKPKHNYTKSLLNNFLKTNF</sequence>
<dbReference type="InterPro" id="IPR003593">
    <property type="entry name" value="AAA+_ATPase"/>
</dbReference>
<dbReference type="SUPFAM" id="SSF52540">
    <property type="entry name" value="P-loop containing nucleoside triphosphate hydrolases"/>
    <property type="match status" value="1"/>
</dbReference>
<dbReference type="GO" id="GO:0005524">
    <property type="term" value="F:ATP binding"/>
    <property type="evidence" value="ECO:0007669"/>
    <property type="project" value="UniProtKB-KW"/>
</dbReference>
<keyword evidence="7 11" id="KW-0067">ATP-binding</keyword>
<evidence type="ECO:0000313" key="11">
    <source>
        <dbReference type="EMBL" id="WYY26659.1"/>
    </source>
</evidence>
<keyword evidence="8" id="KW-1278">Translocase</keyword>
<keyword evidence="9" id="KW-0472">Membrane</keyword>
<name>A0ABZ2U8Q4_ASHYP</name>
<organism evidence="11 12">
    <name type="scientific">Ash yellows phytoplasma</name>
    <dbReference type="NCBI Taxonomy" id="35780"/>
    <lineage>
        <taxon>Bacteria</taxon>
        <taxon>Bacillati</taxon>
        <taxon>Mycoplasmatota</taxon>
        <taxon>Mollicutes</taxon>
        <taxon>Acholeplasmatales</taxon>
        <taxon>Acholeplasmataceae</taxon>
        <taxon>Candidatus Phytoplasma</taxon>
        <taxon>16SrVII (Ash yellows group)</taxon>
    </lineage>
</organism>
<keyword evidence="12" id="KW-1185">Reference proteome</keyword>
<evidence type="ECO:0000256" key="2">
    <source>
        <dbReference type="ARBA" id="ARBA00005417"/>
    </source>
</evidence>
<reference evidence="11" key="1">
    <citation type="submission" date="2024-03" db="EMBL/GenBank/DDBJ databases">
        <title>The Complete Genome of 'Candidatus Phytoplasma fraxini' AshY1 from the Ash Yellows Group.</title>
        <authorList>
            <person name="Boehm J.W."/>
            <person name="Huettel B."/>
            <person name="Schneider B."/>
            <person name="Kube M."/>
        </authorList>
    </citation>
    <scope>NUCLEOTIDE SEQUENCE [LARGE SCALE GENOMIC DNA]</scope>
    <source>
        <strain evidence="11">AshY1</strain>
    </source>
</reference>
<evidence type="ECO:0000256" key="6">
    <source>
        <dbReference type="ARBA" id="ARBA00022741"/>
    </source>
</evidence>